<evidence type="ECO:0000313" key="1">
    <source>
        <dbReference type="EMBL" id="EXX63785.1"/>
    </source>
</evidence>
<organism evidence="1 2">
    <name type="scientific">Rhizophagus irregularis (strain DAOM 197198w)</name>
    <name type="common">Glomus intraradices</name>
    <dbReference type="NCBI Taxonomy" id="1432141"/>
    <lineage>
        <taxon>Eukaryota</taxon>
        <taxon>Fungi</taxon>
        <taxon>Fungi incertae sedis</taxon>
        <taxon>Mucoromycota</taxon>
        <taxon>Glomeromycotina</taxon>
        <taxon>Glomeromycetes</taxon>
        <taxon>Glomerales</taxon>
        <taxon>Glomeraceae</taxon>
        <taxon>Rhizophagus</taxon>
    </lineage>
</organism>
<name>A0A015JA76_RHIIW</name>
<dbReference type="EMBL" id="JEMT01023778">
    <property type="protein sequence ID" value="EXX63785.1"/>
    <property type="molecule type" value="Genomic_DNA"/>
</dbReference>
<protein>
    <submittedName>
        <fullName evidence="1">Skt5p</fullName>
    </submittedName>
</protein>
<proteinExistence type="predicted"/>
<dbReference type="InterPro" id="IPR006597">
    <property type="entry name" value="Sel1-like"/>
</dbReference>
<dbReference type="InterPro" id="IPR011990">
    <property type="entry name" value="TPR-like_helical_dom_sf"/>
</dbReference>
<dbReference type="Pfam" id="PF08238">
    <property type="entry name" value="Sel1"/>
    <property type="match status" value="2"/>
</dbReference>
<evidence type="ECO:0000313" key="2">
    <source>
        <dbReference type="Proteomes" id="UP000022910"/>
    </source>
</evidence>
<gene>
    <name evidence="1" type="ORF">RirG_149090</name>
</gene>
<dbReference type="PANTHER" id="PTHR43628">
    <property type="entry name" value="ACTIVATOR OF C KINASE PROTEIN 1-RELATED"/>
    <property type="match status" value="1"/>
</dbReference>
<accession>A0A015JA76</accession>
<dbReference type="OrthoDB" id="2384430at2759"/>
<dbReference type="Proteomes" id="UP000022910">
    <property type="component" value="Unassembled WGS sequence"/>
</dbReference>
<dbReference type="Gene3D" id="1.25.40.10">
    <property type="entry name" value="Tetratricopeptide repeat domain"/>
    <property type="match status" value="1"/>
</dbReference>
<sequence>MDVELQKINLAASQCIIGYCYSNGAGIKKDLKIAFHWYEKAAGNGNIIAMYNLGYSYKKGIGVEKDVNKAIYWYRKSAEQGYEYAQNEIEKLTKKK</sequence>
<dbReference type="SMART" id="SM00671">
    <property type="entry name" value="SEL1"/>
    <property type="match status" value="2"/>
</dbReference>
<dbReference type="PANTHER" id="PTHR43628:SF1">
    <property type="entry name" value="CHITIN SYNTHASE REGULATORY FACTOR 2-RELATED"/>
    <property type="match status" value="1"/>
</dbReference>
<dbReference type="InterPro" id="IPR052945">
    <property type="entry name" value="Mitotic_Regulator"/>
</dbReference>
<keyword evidence="2" id="KW-1185">Reference proteome</keyword>
<reference evidence="1 2" key="1">
    <citation type="submission" date="2014-02" db="EMBL/GenBank/DDBJ databases">
        <title>Single nucleus genome sequencing reveals high similarity among nuclei of an endomycorrhizal fungus.</title>
        <authorList>
            <person name="Lin K."/>
            <person name="Geurts R."/>
            <person name="Zhang Z."/>
            <person name="Limpens E."/>
            <person name="Saunders D.G."/>
            <person name="Mu D."/>
            <person name="Pang E."/>
            <person name="Cao H."/>
            <person name="Cha H."/>
            <person name="Lin T."/>
            <person name="Zhou Q."/>
            <person name="Shang Y."/>
            <person name="Li Y."/>
            <person name="Ivanov S."/>
            <person name="Sharma T."/>
            <person name="Velzen R.V."/>
            <person name="Ruijter N.D."/>
            <person name="Aanen D.K."/>
            <person name="Win J."/>
            <person name="Kamoun S."/>
            <person name="Bisseling T."/>
            <person name="Huang S."/>
        </authorList>
    </citation>
    <scope>NUCLEOTIDE SEQUENCE [LARGE SCALE GENOMIC DNA]</scope>
    <source>
        <strain evidence="2">DAOM197198w</strain>
    </source>
</reference>
<comment type="caution">
    <text evidence="1">The sequence shown here is derived from an EMBL/GenBank/DDBJ whole genome shotgun (WGS) entry which is preliminary data.</text>
</comment>
<dbReference type="SUPFAM" id="SSF81901">
    <property type="entry name" value="HCP-like"/>
    <property type="match status" value="1"/>
</dbReference>
<dbReference type="HOGENOM" id="CLU_000288_36_12_1"/>
<dbReference type="AlphaFoldDB" id="A0A015JA76"/>